<dbReference type="Proteomes" id="UP001176961">
    <property type="component" value="Unassembled WGS sequence"/>
</dbReference>
<dbReference type="AlphaFoldDB" id="A0AA36GQH3"/>
<evidence type="ECO:0000313" key="3">
    <source>
        <dbReference type="Proteomes" id="UP001176961"/>
    </source>
</evidence>
<comment type="caution">
    <text evidence="2">The sequence shown here is derived from an EMBL/GenBank/DDBJ whole genome shotgun (WGS) entry which is preliminary data.</text>
</comment>
<reference evidence="2" key="1">
    <citation type="submission" date="2023-07" db="EMBL/GenBank/DDBJ databases">
        <authorList>
            <consortium name="CYATHOMIX"/>
        </authorList>
    </citation>
    <scope>NUCLEOTIDE SEQUENCE</scope>
    <source>
        <strain evidence="2">N/A</strain>
    </source>
</reference>
<sequence length="421" mass="47108">MRTSTSTKDLLQDMADKTNRTLNQTINEILEDYLKDYYKKDIKDTGEKKERSGMLEPDGIKHETKIIAFSNNKGGVAKTTTCTALAVLMGKRQKRVLVVDLDIQCNASDLMGYDSCSEVATVKDYLTAFFDSGKKQPVHNFIHGTEYKNIDVIVSDQGMQHSFESTFLQTCSERGDLVGHLFNDIKKLGIYDYVLVDTQPSMGLLVTSTFKCADWVVIPTDADKHGIEGAINVCNFIAMREEDGMTAAKVAGVLFVRADERTALSKAIPTFKNDLTENGIHCFNTFIPQNTDVPKSRMSSKPVTAMYPVSKASKKYEAMLNELEANYESVDDPIFKKEIKELVEAAPTASVQEDRANTEVVQQNIQRIDKLFPAKHDIDIALDELAPAPDEWNFFPMPDEETFKLIVKSIYHQGQLAPALV</sequence>
<dbReference type="InterPro" id="IPR027417">
    <property type="entry name" value="P-loop_NTPase"/>
</dbReference>
<evidence type="ECO:0000259" key="1">
    <source>
        <dbReference type="Pfam" id="PF13614"/>
    </source>
</evidence>
<dbReference type="InterPro" id="IPR025669">
    <property type="entry name" value="AAA_dom"/>
</dbReference>
<dbReference type="EMBL" id="CATQJL010000147">
    <property type="protein sequence ID" value="CAJ0596461.1"/>
    <property type="molecule type" value="Genomic_DNA"/>
</dbReference>
<proteinExistence type="predicted"/>
<evidence type="ECO:0000313" key="2">
    <source>
        <dbReference type="EMBL" id="CAJ0596461.1"/>
    </source>
</evidence>
<dbReference type="CDD" id="cd02042">
    <property type="entry name" value="ParAB_family"/>
    <property type="match status" value="1"/>
</dbReference>
<organism evidence="2 3">
    <name type="scientific">Cylicocyclus nassatus</name>
    <name type="common">Nematode worm</name>
    <dbReference type="NCBI Taxonomy" id="53992"/>
    <lineage>
        <taxon>Eukaryota</taxon>
        <taxon>Metazoa</taxon>
        <taxon>Ecdysozoa</taxon>
        <taxon>Nematoda</taxon>
        <taxon>Chromadorea</taxon>
        <taxon>Rhabditida</taxon>
        <taxon>Rhabditina</taxon>
        <taxon>Rhabditomorpha</taxon>
        <taxon>Strongyloidea</taxon>
        <taxon>Strongylidae</taxon>
        <taxon>Cylicocyclus</taxon>
    </lineage>
</organism>
<gene>
    <name evidence="2" type="ORF">CYNAS_LOCUS8444</name>
</gene>
<feature type="domain" description="AAA" evidence="1">
    <location>
        <begin position="64"/>
        <end position="239"/>
    </location>
</feature>
<accession>A0AA36GQH3</accession>
<dbReference type="SUPFAM" id="SSF52540">
    <property type="entry name" value="P-loop containing nucleoside triphosphate hydrolases"/>
    <property type="match status" value="1"/>
</dbReference>
<dbReference type="InterPro" id="IPR050678">
    <property type="entry name" value="DNA_Partitioning_ATPase"/>
</dbReference>
<name>A0AA36GQH3_CYLNA</name>
<dbReference type="PANTHER" id="PTHR13696:SF52">
    <property type="entry name" value="PARA FAMILY PROTEIN CT_582"/>
    <property type="match status" value="1"/>
</dbReference>
<dbReference type="PANTHER" id="PTHR13696">
    <property type="entry name" value="P-LOOP CONTAINING NUCLEOSIDE TRIPHOSPHATE HYDROLASE"/>
    <property type="match status" value="1"/>
</dbReference>
<protein>
    <recommendedName>
        <fullName evidence="1">AAA domain-containing protein</fullName>
    </recommendedName>
</protein>
<dbReference type="Gene3D" id="3.40.50.300">
    <property type="entry name" value="P-loop containing nucleotide triphosphate hydrolases"/>
    <property type="match status" value="1"/>
</dbReference>
<dbReference type="Pfam" id="PF13614">
    <property type="entry name" value="AAA_31"/>
    <property type="match status" value="1"/>
</dbReference>
<keyword evidence="3" id="KW-1185">Reference proteome</keyword>